<reference evidence="2" key="1">
    <citation type="submission" date="2015-05" db="EMBL/GenBank/DDBJ databases">
        <authorList>
            <person name="Urmite Genomes"/>
        </authorList>
    </citation>
    <scope>NUCLEOTIDE SEQUENCE [LARGE SCALE GENOMIC DNA]</scope>
    <source>
        <strain evidence="2">LF1</strain>
    </source>
</reference>
<evidence type="ECO:0000313" key="1">
    <source>
        <dbReference type="EMBL" id="CRK80190.1"/>
    </source>
</evidence>
<dbReference type="STRING" id="1499688.BN000_00071"/>
<protein>
    <submittedName>
        <fullName evidence="1">Uncharacterized protein</fullName>
    </submittedName>
</protein>
<dbReference type="Proteomes" id="UP000199087">
    <property type="component" value="Unassembled WGS sequence"/>
</dbReference>
<evidence type="ECO:0000313" key="2">
    <source>
        <dbReference type="Proteomes" id="UP000199087"/>
    </source>
</evidence>
<organism evidence="1 2">
    <name type="scientific">Neobacillus massiliamazoniensis</name>
    <dbReference type="NCBI Taxonomy" id="1499688"/>
    <lineage>
        <taxon>Bacteria</taxon>
        <taxon>Bacillati</taxon>
        <taxon>Bacillota</taxon>
        <taxon>Bacilli</taxon>
        <taxon>Bacillales</taxon>
        <taxon>Bacillaceae</taxon>
        <taxon>Neobacillus</taxon>
    </lineage>
</organism>
<dbReference type="EMBL" id="CVRB01000001">
    <property type="protein sequence ID" value="CRK80190.1"/>
    <property type="molecule type" value="Genomic_DNA"/>
</dbReference>
<proteinExistence type="predicted"/>
<sequence>MAIIIGITILIIGCNLYSTKRGRYLNKKDWMSSKVINQLYHLSRTDLFIGPIHTTMLIGAEGARSSKILSHFLRAVLIQGC</sequence>
<accession>A0A0U1NQ79</accession>
<dbReference type="AlphaFoldDB" id="A0A0U1NQ79"/>
<name>A0A0U1NQ79_9BACI</name>
<gene>
    <name evidence="1" type="ORF">BN000_00071</name>
</gene>
<keyword evidence="2" id="KW-1185">Reference proteome</keyword>